<feature type="domain" description="Putative phage metallopeptidase" evidence="1">
    <location>
        <begin position="65"/>
        <end position="150"/>
    </location>
</feature>
<dbReference type="EMBL" id="JN638751">
    <property type="protein sequence ID" value="AEO93394.1"/>
    <property type="molecule type" value="Genomic_DNA"/>
</dbReference>
<accession>G3MBJ4</accession>
<dbReference type="RefSeq" id="YP_009015435.1">
    <property type="nucleotide sequence ID" value="NC_023719.1"/>
</dbReference>
<dbReference type="InterPro" id="IPR043998">
    <property type="entry name" value="Put_Metallopep"/>
</dbReference>
<dbReference type="GeneID" id="18563350"/>
<dbReference type="Pfam" id="PF18894">
    <property type="entry name" value="PhageMetallopep"/>
    <property type="match status" value="1"/>
</dbReference>
<keyword evidence="3" id="KW-1185">Reference proteome</keyword>
<protein>
    <submittedName>
        <fullName evidence="2">Gp132</fullName>
    </submittedName>
</protein>
<sequence length="158" mass="18758">MKQFIEEKDIYIEMMQQLKDKFHDTLGHIFVDEILVMTDTEFEIKPPRGKGGEDPSEEAIAKWEDKKRKAWKFEMKKIPKLYRDALDKNKEFVLIVRQSLVKELTDAQVIAHVYSEMRKINHEYKLQKPDVHTFSDLAEKLGRSDWDSAYDLPNILEN</sequence>
<dbReference type="Proteomes" id="UP000009273">
    <property type="component" value="Segment"/>
</dbReference>
<reference evidence="2 3" key="1">
    <citation type="submission" date="2011-09" db="EMBL/GenBank/DDBJ databases">
        <authorList>
            <person name="Pope W.H."/>
            <person name="Pedulla M.L."/>
            <person name="Ford M.E."/>
            <person name="Peebles C.L."/>
            <person name="Hatfull G.H."/>
            <person name="Hendrix R.W."/>
        </authorList>
    </citation>
    <scope>NUCLEOTIDE SEQUENCE [LARGE SCALE GENOMIC DNA]</scope>
    <source>
        <strain evidence="2">G</strain>
    </source>
</reference>
<evidence type="ECO:0000313" key="2">
    <source>
        <dbReference type="EMBL" id="AEO93394.1"/>
    </source>
</evidence>
<organism evidence="2 3">
    <name type="scientific">Bacillus phage G</name>
    <dbReference type="NCBI Taxonomy" id="2884420"/>
    <lineage>
        <taxon>Viruses</taxon>
        <taxon>Duplodnaviria</taxon>
        <taxon>Heunggongvirae</taxon>
        <taxon>Uroviricota</taxon>
        <taxon>Caudoviricetes</taxon>
        <taxon>Donellivirus</taxon>
        <taxon>Donellivirus gee</taxon>
    </lineage>
</organism>
<proteinExistence type="predicted"/>
<name>G3MBJ4_9CAUD</name>
<dbReference type="KEGG" id="vg:18563350"/>
<gene>
    <name evidence="2" type="primary">132</name>
    <name evidence="2" type="ORF">G_132</name>
</gene>
<evidence type="ECO:0000259" key="1">
    <source>
        <dbReference type="Pfam" id="PF18894"/>
    </source>
</evidence>
<evidence type="ECO:0000313" key="3">
    <source>
        <dbReference type="Proteomes" id="UP000009273"/>
    </source>
</evidence>